<dbReference type="GO" id="GO:0005615">
    <property type="term" value="C:extracellular space"/>
    <property type="evidence" value="ECO:0007669"/>
    <property type="project" value="TreeGrafter"/>
</dbReference>
<evidence type="ECO:0000256" key="3">
    <source>
        <dbReference type="ARBA" id="ARBA00060902"/>
    </source>
</evidence>
<dbReference type="Pfam" id="PF06585">
    <property type="entry name" value="JHBP"/>
    <property type="match status" value="1"/>
</dbReference>
<name>A0A9N9SME8_DIABA</name>
<evidence type="ECO:0000256" key="2">
    <source>
        <dbReference type="ARBA" id="ARBA00023108"/>
    </source>
</evidence>
<evidence type="ECO:0000313" key="5">
    <source>
        <dbReference type="EMBL" id="CAG9827666.1"/>
    </source>
</evidence>
<dbReference type="Gene3D" id="3.15.10.30">
    <property type="entry name" value="Haemolymph juvenile hormone binding protein"/>
    <property type="match status" value="1"/>
</dbReference>
<feature type="signal peptide" evidence="4">
    <location>
        <begin position="1"/>
        <end position="19"/>
    </location>
</feature>
<gene>
    <name evidence="5" type="ORF">DIABBA_LOCUS1649</name>
</gene>
<dbReference type="FunFam" id="3.15.10.30:FF:000001">
    <property type="entry name" value="Takeout-like protein 1"/>
    <property type="match status" value="1"/>
</dbReference>
<accession>A0A9N9SME8</accession>
<dbReference type="Proteomes" id="UP001153709">
    <property type="component" value="Chromosome 1"/>
</dbReference>
<dbReference type="GO" id="GO:0007623">
    <property type="term" value="P:circadian rhythm"/>
    <property type="evidence" value="ECO:0007669"/>
    <property type="project" value="UniProtKB-ARBA"/>
</dbReference>
<keyword evidence="6" id="KW-1185">Reference proteome</keyword>
<organism evidence="5 6">
    <name type="scientific">Diabrotica balteata</name>
    <name type="common">Banded cucumber beetle</name>
    <dbReference type="NCBI Taxonomy" id="107213"/>
    <lineage>
        <taxon>Eukaryota</taxon>
        <taxon>Metazoa</taxon>
        <taxon>Ecdysozoa</taxon>
        <taxon>Arthropoda</taxon>
        <taxon>Hexapoda</taxon>
        <taxon>Insecta</taxon>
        <taxon>Pterygota</taxon>
        <taxon>Neoptera</taxon>
        <taxon>Endopterygota</taxon>
        <taxon>Coleoptera</taxon>
        <taxon>Polyphaga</taxon>
        <taxon>Cucujiformia</taxon>
        <taxon>Chrysomeloidea</taxon>
        <taxon>Chrysomelidae</taxon>
        <taxon>Galerucinae</taxon>
        <taxon>Diabroticina</taxon>
        <taxon>Diabroticites</taxon>
        <taxon>Diabrotica</taxon>
    </lineage>
</organism>
<dbReference type="SMART" id="SM00700">
    <property type="entry name" value="JHBP"/>
    <property type="match status" value="1"/>
</dbReference>
<dbReference type="EMBL" id="OU898276">
    <property type="protein sequence ID" value="CAG9827666.1"/>
    <property type="molecule type" value="Genomic_DNA"/>
</dbReference>
<reference evidence="5" key="1">
    <citation type="submission" date="2022-01" db="EMBL/GenBank/DDBJ databases">
        <authorList>
            <person name="King R."/>
        </authorList>
    </citation>
    <scope>NUCLEOTIDE SEQUENCE</scope>
</reference>
<proteinExistence type="inferred from homology"/>
<evidence type="ECO:0000313" key="6">
    <source>
        <dbReference type="Proteomes" id="UP001153709"/>
    </source>
</evidence>
<evidence type="ECO:0000256" key="4">
    <source>
        <dbReference type="SAM" id="SignalP"/>
    </source>
</evidence>
<keyword evidence="2" id="KW-0090">Biological rhythms</keyword>
<dbReference type="AlphaFoldDB" id="A0A9N9SME8"/>
<protein>
    <submittedName>
        <fullName evidence="5">Uncharacterized protein</fullName>
    </submittedName>
</protein>
<feature type="chain" id="PRO_5040281606" evidence="4">
    <location>
        <begin position="20"/>
        <end position="246"/>
    </location>
</feature>
<dbReference type="InterPro" id="IPR010562">
    <property type="entry name" value="Haemolymph_juvenile_hormone-bd"/>
</dbReference>
<dbReference type="PANTHER" id="PTHR11008:SF32">
    <property type="entry name" value="CIRCADIAN CLOCK-CONTROLLED PROTEIN DAYWAKE-RELATED"/>
    <property type="match status" value="1"/>
</dbReference>
<dbReference type="InterPro" id="IPR038606">
    <property type="entry name" value="To_sf"/>
</dbReference>
<keyword evidence="1 4" id="KW-0732">Signal</keyword>
<dbReference type="OrthoDB" id="7419171at2759"/>
<comment type="similarity">
    <text evidence="3">Belongs to the TO family.</text>
</comment>
<sequence>MNSIYIIILGMILFEYVDCKKQLPSFVEQCYYDQTLNDCIIRNINKLKPKVKNGIPELGIPSLNPLKAPGATLVSDGNMKLVLRNLNIYNIYQFDLIDFKHYRNNLTDFFEYYLPEIQLRSDYILQGQFLLFNLDSSGKSLITLAGVHAKHLVKLQKIMKHGEEHLKINKTETTIEVNDMHVQLDDLFKNNPELSDSANKLVSENAKSLLPDLEMVPKMFGEIVGNLVEKVYNKFSVNELLPVRPH</sequence>
<dbReference type="PANTHER" id="PTHR11008">
    <property type="entry name" value="PROTEIN TAKEOUT-LIKE PROTEIN"/>
    <property type="match status" value="1"/>
</dbReference>
<evidence type="ECO:0000256" key="1">
    <source>
        <dbReference type="ARBA" id="ARBA00022729"/>
    </source>
</evidence>